<dbReference type="RefSeq" id="WP_313868001.1">
    <property type="nucleotide sequence ID" value="NZ_CP132507.1"/>
</dbReference>
<keyword evidence="1" id="KW-0812">Transmembrane</keyword>
<dbReference type="EMBL" id="CP132507">
    <property type="protein sequence ID" value="WNO05216.1"/>
    <property type="molecule type" value="Genomic_DNA"/>
</dbReference>
<dbReference type="Proteomes" id="UP001302257">
    <property type="component" value="Chromosome"/>
</dbReference>
<keyword evidence="1" id="KW-0472">Membrane</keyword>
<evidence type="ECO:0000313" key="3">
    <source>
        <dbReference type="Proteomes" id="UP001302257"/>
    </source>
</evidence>
<keyword evidence="1" id="KW-1133">Transmembrane helix</keyword>
<gene>
    <name evidence="2" type="ORF">RAN89_01995</name>
</gene>
<organism evidence="2 3">
    <name type="scientific">Rhodoferax mekongensis</name>
    <dbReference type="NCBI Taxonomy" id="3068341"/>
    <lineage>
        <taxon>Bacteria</taxon>
        <taxon>Pseudomonadati</taxon>
        <taxon>Pseudomonadota</taxon>
        <taxon>Betaproteobacteria</taxon>
        <taxon>Burkholderiales</taxon>
        <taxon>Comamonadaceae</taxon>
        <taxon>Rhodoferax</taxon>
    </lineage>
</organism>
<reference evidence="2 3" key="1">
    <citation type="submission" date="2023-08" db="EMBL/GenBank/DDBJ databases">
        <title>Rhodoferax potami sp. nov. and Rhodoferax mekongensis sp. nov., isolated from the Mekong River in Thailand.</title>
        <authorList>
            <person name="Kitikhun S."/>
            <person name="Charoenyingcharoen P."/>
            <person name="Siriarchawattana P."/>
            <person name="Likhitrattanapisal S."/>
            <person name="Nilsakha T."/>
            <person name="Chanpet A."/>
            <person name="Rattanawaree P."/>
            <person name="Ingsriswang S."/>
        </authorList>
    </citation>
    <scope>NUCLEOTIDE SEQUENCE [LARGE SCALE GENOMIC DNA]</scope>
    <source>
        <strain evidence="2 3">TBRC 17307</strain>
    </source>
</reference>
<name>A0ABZ0B052_9BURK</name>
<evidence type="ECO:0008006" key="4">
    <source>
        <dbReference type="Google" id="ProtNLM"/>
    </source>
</evidence>
<evidence type="ECO:0000313" key="2">
    <source>
        <dbReference type="EMBL" id="WNO05216.1"/>
    </source>
</evidence>
<protein>
    <recommendedName>
        <fullName evidence="4">MSHA biogenesis protein MshP</fullName>
    </recommendedName>
</protein>
<sequence length="131" mass="13371">MINRDGAQHGFAAIAAIFLVVILAALGGFMVTFSNTQQLTAAQDLQGSRAYWAARAGLGWGIAQVTASPANCPSGAPASVEGFALTVTCSRSSYADGASTVVVYRFESRASAGTAGSANYVERSVSAAVEM</sequence>
<keyword evidence="3" id="KW-1185">Reference proteome</keyword>
<proteinExistence type="predicted"/>
<feature type="transmembrane region" description="Helical" evidence="1">
    <location>
        <begin position="12"/>
        <end position="33"/>
    </location>
</feature>
<accession>A0ABZ0B052</accession>
<evidence type="ECO:0000256" key="1">
    <source>
        <dbReference type="SAM" id="Phobius"/>
    </source>
</evidence>